<feature type="compositionally biased region" description="Low complexity" evidence="1">
    <location>
        <begin position="104"/>
        <end position="118"/>
    </location>
</feature>
<evidence type="ECO:0000313" key="3">
    <source>
        <dbReference type="Proteomes" id="UP000000321"/>
    </source>
</evidence>
<dbReference type="EMBL" id="AAPJ01000008">
    <property type="protein sequence ID" value="EAS48686.1"/>
    <property type="molecule type" value="Genomic_DNA"/>
</dbReference>
<feature type="region of interest" description="Disordered" evidence="1">
    <location>
        <begin position="41"/>
        <end position="130"/>
    </location>
</feature>
<feature type="compositionally biased region" description="Basic residues" evidence="1">
    <location>
        <begin position="119"/>
        <end position="130"/>
    </location>
</feature>
<evidence type="ECO:0000313" key="2">
    <source>
        <dbReference type="EMBL" id="EAS48686.1"/>
    </source>
</evidence>
<accession>Q1YEA5</accession>
<proteinExistence type="predicted"/>
<dbReference type="Proteomes" id="UP000000321">
    <property type="component" value="Unassembled WGS sequence"/>
</dbReference>
<sequence>MAGVPPLVADIRPGERPGGETLCRTRCRFRAGPIDGLIAYGDRHRQGEPDGDHGETSGVAACRKRGSSRSSSAGRIGWRLDRHRGCLAPSAGPPAHRRCRRPGRVPYRPGGAAPACRRPPARSHRRRGGG</sequence>
<reference evidence="2 3" key="1">
    <citation type="journal article" date="2008" name="Appl. Environ. Microbiol.">
        <title>Genomic insights into Mn(II) oxidation by the marine alphaproteobacterium Aurantimonas sp. strain SI85-9A1.</title>
        <authorList>
            <person name="Dick G.J."/>
            <person name="Podell S."/>
            <person name="Johnson H.A."/>
            <person name="Rivera-Espinoza Y."/>
            <person name="Bernier-Latmani R."/>
            <person name="McCarthy J.K."/>
            <person name="Torpey J.W."/>
            <person name="Clement B.G."/>
            <person name="Gaasterland T."/>
            <person name="Tebo B.M."/>
        </authorList>
    </citation>
    <scope>NUCLEOTIDE SEQUENCE [LARGE SCALE GENOMIC DNA]</scope>
    <source>
        <strain evidence="2 3">SI85-9A1</strain>
    </source>
</reference>
<dbReference type="HOGENOM" id="CLU_1935656_0_0_5"/>
<feature type="compositionally biased region" description="Low complexity" evidence="1">
    <location>
        <begin position="68"/>
        <end position="77"/>
    </location>
</feature>
<name>Q1YEA5_AURMS</name>
<comment type="caution">
    <text evidence="2">The sequence shown here is derived from an EMBL/GenBank/DDBJ whole genome shotgun (WGS) entry which is preliminary data.</text>
</comment>
<organism evidence="2 3">
    <name type="scientific">Aurantimonas manganoxydans (strain ATCC BAA-1229 / DSM 21871 / SI85-9A1)</name>
    <dbReference type="NCBI Taxonomy" id="287752"/>
    <lineage>
        <taxon>Bacteria</taxon>
        <taxon>Pseudomonadati</taxon>
        <taxon>Pseudomonadota</taxon>
        <taxon>Alphaproteobacteria</taxon>
        <taxon>Hyphomicrobiales</taxon>
        <taxon>Aurantimonadaceae</taxon>
        <taxon>Aurantimonas</taxon>
    </lineage>
</organism>
<dbReference type="BioCyc" id="AURANTIMONAS:SI859A1_01170-MONOMER"/>
<dbReference type="AlphaFoldDB" id="Q1YEA5"/>
<protein>
    <submittedName>
        <fullName evidence="2">Uncharacterized protein</fullName>
    </submittedName>
</protein>
<evidence type="ECO:0000256" key="1">
    <source>
        <dbReference type="SAM" id="MobiDB-lite"/>
    </source>
</evidence>
<gene>
    <name evidence="2" type="ORF">SI859A1_01170</name>
</gene>
<keyword evidence="3" id="KW-1185">Reference proteome</keyword>
<feature type="compositionally biased region" description="Basic and acidic residues" evidence="1">
    <location>
        <begin position="41"/>
        <end position="55"/>
    </location>
</feature>